<dbReference type="InterPro" id="IPR010562">
    <property type="entry name" value="Haemolymph_juvenile_hormone-bd"/>
</dbReference>
<feature type="non-terminal residue" evidence="3">
    <location>
        <position position="107"/>
    </location>
</feature>
<sequence>MARANSIVLVAEYVLLSCLVLSVHSAIDIQKYFSCHRSDPDFNQCVIKTFNQLQPILAPGAPELGLEPFDPMYIPRMEVEQHEGMKMKKVLTDITITGLKDAKLDKA</sequence>
<dbReference type="Gene3D" id="3.15.10.30">
    <property type="entry name" value="Haemolymph juvenile hormone binding protein"/>
    <property type="match status" value="1"/>
</dbReference>
<dbReference type="PaxDb" id="121845-A0A1S3DK48"/>
<dbReference type="AlphaFoldDB" id="A0A1S3DK48"/>
<evidence type="ECO:0000313" key="3">
    <source>
        <dbReference type="RefSeq" id="XP_008483348.1"/>
    </source>
</evidence>
<dbReference type="RefSeq" id="XP_008483348.1">
    <property type="nucleotide sequence ID" value="XM_008485126.3"/>
</dbReference>
<organism evidence="2 3">
    <name type="scientific">Diaphorina citri</name>
    <name type="common">Asian citrus psyllid</name>
    <dbReference type="NCBI Taxonomy" id="121845"/>
    <lineage>
        <taxon>Eukaryota</taxon>
        <taxon>Metazoa</taxon>
        <taxon>Ecdysozoa</taxon>
        <taxon>Arthropoda</taxon>
        <taxon>Hexapoda</taxon>
        <taxon>Insecta</taxon>
        <taxon>Pterygota</taxon>
        <taxon>Neoptera</taxon>
        <taxon>Paraneoptera</taxon>
        <taxon>Hemiptera</taxon>
        <taxon>Sternorrhyncha</taxon>
        <taxon>Psylloidea</taxon>
        <taxon>Psyllidae</taxon>
        <taxon>Diaphorininae</taxon>
        <taxon>Diaphorina</taxon>
    </lineage>
</organism>
<dbReference type="PANTHER" id="PTHR11008:SF41">
    <property type="entry name" value="RE70318P"/>
    <property type="match status" value="1"/>
</dbReference>
<keyword evidence="1" id="KW-0732">Signal</keyword>
<feature type="chain" id="PRO_5010193352" evidence="1">
    <location>
        <begin position="26"/>
        <end position="107"/>
    </location>
</feature>
<gene>
    <name evidence="3" type="primary">LOC103520032</name>
</gene>
<evidence type="ECO:0000256" key="1">
    <source>
        <dbReference type="SAM" id="SignalP"/>
    </source>
</evidence>
<dbReference type="Pfam" id="PF06585">
    <property type="entry name" value="JHBP"/>
    <property type="match status" value="1"/>
</dbReference>
<dbReference type="PANTHER" id="PTHR11008">
    <property type="entry name" value="PROTEIN TAKEOUT-LIKE PROTEIN"/>
    <property type="match status" value="1"/>
</dbReference>
<feature type="signal peptide" evidence="1">
    <location>
        <begin position="1"/>
        <end position="25"/>
    </location>
</feature>
<dbReference type="InterPro" id="IPR038606">
    <property type="entry name" value="To_sf"/>
</dbReference>
<dbReference type="GeneID" id="103520032"/>
<accession>A0A1S3DK48</accession>
<name>A0A1S3DK48_DIACI</name>
<proteinExistence type="predicted"/>
<dbReference type="GO" id="GO:0005615">
    <property type="term" value="C:extracellular space"/>
    <property type="evidence" value="ECO:0007669"/>
    <property type="project" value="TreeGrafter"/>
</dbReference>
<reference evidence="3" key="1">
    <citation type="submission" date="2025-08" db="UniProtKB">
        <authorList>
            <consortium name="RefSeq"/>
        </authorList>
    </citation>
    <scope>IDENTIFICATION</scope>
</reference>
<keyword evidence="2" id="KW-1185">Reference proteome</keyword>
<dbReference type="Proteomes" id="UP000079169">
    <property type="component" value="Unplaced"/>
</dbReference>
<protein>
    <submittedName>
        <fullName evidence="3">Uncharacterized protein LOC103520032</fullName>
    </submittedName>
</protein>
<dbReference type="KEGG" id="dci:103520032"/>
<evidence type="ECO:0000313" key="2">
    <source>
        <dbReference type="Proteomes" id="UP000079169"/>
    </source>
</evidence>